<evidence type="ECO:0000313" key="1">
    <source>
        <dbReference type="Proteomes" id="UP000492821"/>
    </source>
</evidence>
<keyword evidence="1" id="KW-1185">Reference proteome</keyword>
<organism evidence="1 2">
    <name type="scientific">Panagrellus redivivus</name>
    <name type="common">Microworm</name>
    <dbReference type="NCBI Taxonomy" id="6233"/>
    <lineage>
        <taxon>Eukaryota</taxon>
        <taxon>Metazoa</taxon>
        <taxon>Ecdysozoa</taxon>
        <taxon>Nematoda</taxon>
        <taxon>Chromadorea</taxon>
        <taxon>Rhabditida</taxon>
        <taxon>Tylenchina</taxon>
        <taxon>Panagrolaimomorpha</taxon>
        <taxon>Panagrolaimoidea</taxon>
        <taxon>Panagrolaimidae</taxon>
        <taxon>Panagrellus</taxon>
    </lineage>
</organism>
<name>A0A7E5A1N8_PANRE</name>
<evidence type="ECO:0000313" key="2">
    <source>
        <dbReference type="WBParaSite" id="Pan_g9329.t1"/>
    </source>
</evidence>
<protein>
    <submittedName>
        <fullName evidence="2">Uncharacterized protein</fullName>
    </submittedName>
</protein>
<sequence>MKSDNTELREDVGFALHCIALTRSINFWVNNALGKRANDTVIIGFITARYVLPISARQSQSPQTKGVCVLATQTKPPNLAPTRPLNSLQTFNIICKHRDSLENKHQNNIDFDPSPLFSSPLIITRITYYDYFSDTSNMHQFYPVKYVQKPMSP</sequence>
<dbReference type="AlphaFoldDB" id="A0A7E5A1N8"/>
<dbReference type="WBParaSite" id="Pan_g9329.t1">
    <property type="protein sequence ID" value="Pan_g9329.t1"/>
    <property type="gene ID" value="Pan_g9329"/>
</dbReference>
<reference evidence="2" key="2">
    <citation type="submission" date="2020-10" db="UniProtKB">
        <authorList>
            <consortium name="WormBaseParasite"/>
        </authorList>
    </citation>
    <scope>IDENTIFICATION</scope>
</reference>
<accession>A0A7E5A1N8</accession>
<dbReference type="Proteomes" id="UP000492821">
    <property type="component" value="Unassembled WGS sequence"/>
</dbReference>
<proteinExistence type="predicted"/>
<reference evidence="1" key="1">
    <citation type="journal article" date="2013" name="Genetics">
        <title>The draft genome and transcriptome of Panagrellus redivivus are shaped by the harsh demands of a free-living lifestyle.</title>
        <authorList>
            <person name="Srinivasan J."/>
            <person name="Dillman A.R."/>
            <person name="Macchietto M.G."/>
            <person name="Heikkinen L."/>
            <person name="Lakso M."/>
            <person name="Fracchia K.M."/>
            <person name="Antoshechkin I."/>
            <person name="Mortazavi A."/>
            <person name="Wong G."/>
            <person name="Sternberg P.W."/>
        </authorList>
    </citation>
    <scope>NUCLEOTIDE SEQUENCE [LARGE SCALE GENOMIC DNA]</scope>
    <source>
        <strain evidence="1">MT8872</strain>
    </source>
</reference>